<dbReference type="EMBL" id="CP032416">
    <property type="protein sequence ID" value="AYD40895.1"/>
    <property type="molecule type" value="Genomic_DNA"/>
</dbReference>
<keyword evidence="1" id="KW-0732">Signal</keyword>
<accession>A0A386H5V5</accession>
<dbReference type="Gene3D" id="3.30.830.10">
    <property type="entry name" value="Metalloenzyme, LuxS/M16 peptidase-like"/>
    <property type="match status" value="4"/>
</dbReference>
<dbReference type="InterPro" id="IPR055130">
    <property type="entry name" value="PreP_C"/>
</dbReference>
<evidence type="ECO:0000256" key="1">
    <source>
        <dbReference type="SAM" id="SignalP"/>
    </source>
</evidence>
<dbReference type="PANTHER" id="PTHR43016">
    <property type="entry name" value="PRESEQUENCE PROTEASE"/>
    <property type="match status" value="1"/>
</dbReference>
<dbReference type="RefSeq" id="WP_119973294.1">
    <property type="nucleotide sequence ID" value="NZ_CP032416.1"/>
</dbReference>
<dbReference type="Pfam" id="PF08367">
    <property type="entry name" value="M16C_assoc"/>
    <property type="match status" value="1"/>
</dbReference>
<feature type="domain" description="Peptidase M16C associated" evidence="2">
    <location>
        <begin position="497"/>
        <end position="745"/>
    </location>
</feature>
<dbReference type="InterPro" id="IPR011765">
    <property type="entry name" value="Pept_M16_N"/>
</dbReference>
<dbReference type="Proteomes" id="UP000266301">
    <property type="component" value="Chromosome"/>
</dbReference>
<gene>
    <name evidence="3" type="ORF">D4Z93_10315</name>
</gene>
<dbReference type="SUPFAM" id="SSF63411">
    <property type="entry name" value="LuxS/MPP-like metallohydrolase"/>
    <property type="match status" value="4"/>
</dbReference>
<dbReference type="Pfam" id="PF22516">
    <property type="entry name" value="PreP_C"/>
    <property type="match status" value="1"/>
</dbReference>
<sequence length="1021" mass="116563">MYRKLKYTTVLITLLVFVSQAVTSQTLNNARALGIDSELITSLASNNKSLGGFKLVSRKFIPDIKSTVYVYKHTKSGANLIYLENDSENKMMCINFRTPAKDNTGVNHVIEHSVLEGSRKYPVKGLINQLMKQSMSTYLNAYTTDNVTSYPVSSKNDKDFQNLISVYLNSVFYPNVLKDNRIFKQEGIRLELNSLQDELKYNGIVYNEMKGEYSSPKWILNKEIEKSLFPDTSYKYDSGGVPDNIPDLTYNELINTYRNNYCPSNSYFYLYGKMDIENKLKFIGDNYLNKIPKKQVNTEIQLQKPFTEMVQKEVPYPAQSGTDTKNKTYLTLNYVIGKVTDDKLINSFDYIAELLGGLPSSPITKALKENGFGENVSVKFDADSVQPVLSITAQGINKNQKDKFKKVVETTLQTIVRDGIDKNLLDAVEKREKYIGSVMQGNYELQYNNLIMMSWIYGGEPTKYLNVNASYEYAKSNVQNLIKKYMLDNNHSSLVLLVPEPELEEKNQIELKEKLAKYKESMSESQLKNLINDTKKLRKWQEAPVSSNKLKTIPSLSLSDINKKVKEYKTIEKDDAEVKILEHPIDTNGVDIITMYFDTTTVPQDKLGYICLLKNILGNIGTNNYSAEKLEEQNMINGNMEFYINCIPKNGDNNSYSPKFSAQVSTTKDNLSSSLNLLKEIVLNSNLNDKYRLREVIKNIKLSIEESMLYSGDTVGALKVQSYMSEYGKYKNYNNYGIYPFICDLDKNFESKSDEIVNNLKEVKEEIFNKDGMIVSFIGDDDDYKSFSQHKFYGILSIFSDRKLPTYKYKFNNSTINEGIIIPSKVQYVFKGGELQKSQCMQNGKYEVLQNIINSYLWDNIRIKGGAYGAASSMNNGTILFYSYRDPNLNETLDVFDKIPNYLRKFNVSDRQMNNYIISAASNIDNRYNSASSVIGPAGDGIVADELYLKGVSQADLQKQRDELISTKKEDIMEFADVIDKILEQNYICAVGESSKIIESNSKFNEVKRLPDFSVDKNDEW</sequence>
<proteinExistence type="predicted"/>
<name>A0A386H5V5_9CLOT</name>
<dbReference type="PANTHER" id="PTHR43016:SF13">
    <property type="entry name" value="PRESEQUENCE PROTEASE, MITOCHONDRIAL"/>
    <property type="match status" value="1"/>
</dbReference>
<dbReference type="SMART" id="SM01264">
    <property type="entry name" value="M16C_associated"/>
    <property type="match status" value="1"/>
</dbReference>
<dbReference type="GO" id="GO:0004222">
    <property type="term" value="F:metalloendopeptidase activity"/>
    <property type="evidence" value="ECO:0007669"/>
    <property type="project" value="TreeGrafter"/>
</dbReference>
<dbReference type="GO" id="GO:0016485">
    <property type="term" value="P:protein processing"/>
    <property type="evidence" value="ECO:0007669"/>
    <property type="project" value="TreeGrafter"/>
</dbReference>
<dbReference type="InterPro" id="IPR011249">
    <property type="entry name" value="Metalloenz_LuxS/M16"/>
</dbReference>
<reference evidence="3 4" key="1">
    <citation type="journal article" date="2019" name="Int. J. Syst. Evol. Microbiol.">
        <title>Clostridium fermenticellae sp. nov., isolated from the mud in a fermentation cellar for the production of the Chinese liquor, baijiu.</title>
        <authorList>
            <person name="Xu P.X."/>
            <person name="Chai L.J."/>
            <person name="Qiu T."/>
            <person name="Zhang X.J."/>
            <person name="Lu Z.M."/>
            <person name="Xiao C."/>
            <person name="Wang S.T."/>
            <person name="Shen C.H."/>
            <person name="Shi J.S."/>
            <person name="Xu Z.H."/>
        </authorList>
    </citation>
    <scope>NUCLEOTIDE SEQUENCE [LARGE SCALE GENOMIC DNA]</scope>
    <source>
        <strain evidence="3 4">JN500901</strain>
    </source>
</reference>
<dbReference type="InterPro" id="IPR007863">
    <property type="entry name" value="Peptidase_M16_C"/>
</dbReference>
<dbReference type="OrthoDB" id="9762027at2"/>
<evidence type="ECO:0000313" key="4">
    <source>
        <dbReference type="Proteomes" id="UP000266301"/>
    </source>
</evidence>
<dbReference type="AlphaFoldDB" id="A0A386H5V5"/>
<organism evidence="3 4">
    <name type="scientific">Clostridium fermenticellae</name>
    <dbReference type="NCBI Taxonomy" id="2068654"/>
    <lineage>
        <taxon>Bacteria</taxon>
        <taxon>Bacillati</taxon>
        <taxon>Bacillota</taxon>
        <taxon>Clostridia</taxon>
        <taxon>Eubacteriales</taxon>
        <taxon>Clostridiaceae</taxon>
        <taxon>Clostridium</taxon>
    </lineage>
</organism>
<feature type="chain" id="PRO_5017194474" evidence="1">
    <location>
        <begin position="22"/>
        <end position="1021"/>
    </location>
</feature>
<dbReference type="InterPro" id="IPR013578">
    <property type="entry name" value="Peptidase_M16C_assoc"/>
</dbReference>
<feature type="signal peptide" evidence="1">
    <location>
        <begin position="1"/>
        <end position="21"/>
    </location>
</feature>
<protein>
    <submittedName>
        <fullName evidence="3">Peptidase M16</fullName>
    </submittedName>
</protein>
<keyword evidence="4" id="KW-1185">Reference proteome</keyword>
<dbReference type="GO" id="GO:0046872">
    <property type="term" value="F:metal ion binding"/>
    <property type="evidence" value="ECO:0007669"/>
    <property type="project" value="InterPro"/>
</dbReference>
<dbReference type="Pfam" id="PF00675">
    <property type="entry name" value="Peptidase_M16"/>
    <property type="match status" value="1"/>
</dbReference>
<dbReference type="KEGG" id="cfer:D4Z93_10315"/>
<evidence type="ECO:0000313" key="3">
    <source>
        <dbReference type="EMBL" id="AYD40895.1"/>
    </source>
</evidence>
<dbReference type="Pfam" id="PF05193">
    <property type="entry name" value="Peptidase_M16_C"/>
    <property type="match status" value="1"/>
</dbReference>
<evidence type="ECO:0000259" key="2">
    <source>
        <dbReference type="SMART" id="SM01264"/>
    </source>
</evidence>